<dbReference type="Pfam" id="PF00535">
    <property type="entry name" value="Glycos_transf_2"/>
    <property type="match status" value="2"/>
</dbReference>
<dbReference type="InterPro" id="IPR001173">
    <property type="entry name" value="Glyco_trans_2-like"/>
</dbReference>
<evidence type="ECO:0008006" key="6">
    <source>
        <dbReference type="Google" id="ProtNLM"/>
    </source>
</evidence>
<reference evidence="5" key="1">
    <citation type="journal article" date="2019" name="Int. J. Syst. Evol. Microbiol.">
        <title>The Global Catalogue of Microorganisms (GCM) 10K type strain sequencing project: providing services to taxonomists for standard genome sequencing and annotation.</title>
        <authorList>
            <consortium name="The Broad Institute Genomics Platform"/>
            <consortium name="The Broad Institute Genome Sequencing Center for Infectious Disease"/>
            <person name="Wu L."/>
            <person name="Ma J."/>
        </authorList>
    </citation>
    <scope>NUCLEOTIDE SEQUENCE [LARGE SCALE GENOMIC DNA]</scope>
    <source>
        <strain evidence="5">JCM 31920</strain>
    </source>
</reference>
<dbReference type="Gene3D" id="3.90.550.10">
    <property type="entry name" value="Spore Coat Polysaccharide Biosynthesis Protein SpsA, Chain A"/>
    <property type="match status" value="2"/>
</dbReference>
<dbReference type="PANTHER" id="PTHR43685">
    <property type="entry name" value="GLYCOSYLTRANSFERASE"/>
    <property type="match status" value="1"/>
</dbReference>
<organism evidence="4 5">
    <name type="scientific">Ravibacter arvi</name>
    <dbReference type="NCBI Taxonomy" id="2051041"/>
    <lineage>
        <taxon>Bacteria</taxon>
        <taxon>Pseudomonadati</taxon>
        <taxon>Bacteroidota</taxon>
        <taxon>Cytophagia</taxon>
        <taxon>Cytophagales</taxon>
        <taxon>Spirosomataceae</taxon>
        <taxon>Ravibacter</taxon>
    </lineage>
</organism>
<feature type="domain" description="Glycosyltransferase 2-like" evidence="2">
    <location>
        <begin position="9"/>
        <end position="124"/>
    </location>
</feature>
<dbReference type="PANTHER" id="PTHR43685:SF11">
    <property type="entry name" value="GLYCOSYLTRANSFERASE TAGX-RELATED"/>
    <property type="match status" value="1"/>
</dbReference>
<dbReference type="InterPro" id="IPR027791">
    <property type="entry name" value="Galactosyl_T_C"/>
</dbReference>
<name>A0ABP8M2I9_9BACT</name>
<accession>A0ABP8M2I9</accession>
<dbReference type="InterPro" id="IPR050834">
    <property type="entry name" value="Glycosyltransf_2"/>
</dbReference>
<dbReference type="Pfam" id="PF02709">
    <property type="entry name" value="Glyco_transf_7C"/>
    <property type="match status" value="1"/>
</dbReference>
<evidence type="ECO:0000256" key="1">
    <source>
        <dbReference type="ARBA" id="ARBA00022679"/>
    </source>
</evidence>
<dbReference type="RefSeq" id="WP_345030962.1">
    <property type="nucleotide sequence ID" value="NZ_BAABEY010000029.1"/>
</dbReference>
<dbReference type="CDD" id="cd06433">
    <property type="entry name" value="GT_2_WfgS_like"/>
    <property type="match status" value="1"/>
</dbReference>
<gene>
    <name evidence="4" type="ORF">GCM10023091_31600</name>
</gene>
<dbReference type="CDD" id="cd06420">
    <property type="entry name" value="GT2_Chondriotin_Pol_N"/>
    <property type="match status" value="1"/>
</dbReference>
<proteinExistence type="predicted"/>
<feature type="domain" description="Glycosyltransferase 2-like" evidence="2">
    <location>
        <begin position="278"/>
        <end position="392"/>
    </location>
</feature>
<dbReference type="EMBL" id="BAABEY010000029">
    <property type="protein sequence ID" value="GAA4443288.1"/>
    <property type="molecule type" value="Genomic_DNA"/>
</dbReference>
<feature type="domain" description="Galactosyltransferase C-terminal" evidence="3">
    <location>
        <begin position="173"/>
        <end position="233"/>
    </location>
</feature>
<evidence type="ECO:0000259" key="2">
    <source>
        <dbReference type="Pfam" id="PF00535"/>
    </source>
</evidence>
<dbReference type="SUPFAM" id="SSF53448">
    <property type="entry name" value="Nucleotide-diphospho-sugar transferases"/>
    <property type="match status" value="2"/>
</dbReference>
<protein>
    <recommendedName>
        <fullName evidence="6">Glycosyltransferase</fullName>
    </recommendedName>
</protein>
<evidence type="ECO:0000313" key="5">
    <source>
        <dbReference type="Proteomes" id="UP001501508"/>
    </source>
</evidence>
<sequence length="531" mass="61148">MSTPVSIALIISTYNWPEALELCLRSVAHQSVLPDEVIIADDGSDERTARVIDRMRPHLPVPLVHIWQPDDGFRLGKIRNKAIAAASKSYIIQIDGDLILHRHFVSDHIRLSEPGTFVTGSRVILLKSVTEKLLAGEKKRVYLLENGIKNRLNGLHASWMMQFLATRYKADCIRKLRGCNMAFWREDLVRVNGYNEAFGYWGREDNEIAARLLNIGIRKRMLKFGGIVFHLYHNEQSRAGYEENEKLLTHTITRKLTRCEQGLDQYGDLVCDNQPLISIIMVTRNAAHYLQRCLDSIFRQQYSSLELIVMDGASTDGTIAILEANAARISYWKSEKDLGIYDAMNKAIGRASGNWVYFIGADDQLSADFSKFATELKDNKKIYYGSVWKNDKKYLGHLSAYHQAKTGINHQAIVYPMAVFRKYRYDLAYAISADHVLNMWCWKDPEFAFEFRDYVIATFNTTGISSLSKDVLFEQQKARLIHRHYGVVIWLRFLFKCLKENLRSSKLFPKRAGSPVVYWKDQDRYYEANPG</sequence>
<keyword evidence="1" id="KW-0808">Transferase</keyword>
<dbReference type="Proteomes" id="UP001501508">
    <property type="component" value="Unassembled WGS sequence"/>
</dbReference>
<comment type="caution">
    <text evidence="4">The sequence shown here is derived from an EMBL/GenBank/DDBJ whole genome shotgun (WGS) entry which is preliminary data.</text>
</comment>
<keyword evidence="5" id="KW-1185">Reference proteome</keyword>
<evidence type="ECO:0000313" key="4">
    <source>
        <dbReference type="EMBL" id="GAA4443288.1"/>
    </source>
</evidence>
<dbReference type="InterPro" id="IPR029044">
    <property type="entry name" value="Nucleotide-diphossugar_trans"/>
</dbReference>
<evidence type="ECO:0000259" key="3">
    <source>
        <dbReference type="Pfam" id="PF02709"/>
    </source>
</evidence>